<feature type="transmembrane region" description="Helical" evidence="8">
    <location>
        <begin position="293"/>
        <end position="315"/>
    </location>
</feature>
<keyword evidence="7 8" id="KW-0472">Membrane</keyword>
<evidence type="ECO:0000256" key="2">
    <source>
        <dbReference type="ARBA" id="ARBA00008537"/>
    </source>
</evidence>
<feature type="transmembrane region" description="Helical" evidence="8">
    <location>
        <begin position="224"/>
        <end position="243"/>
    </location>
</feature>
<feature type="transmembrane region" description="Helical" evidence="8">
    <location>
        <begin position="392"/>
        <end position="416"/>
    </location>
</feature>
<evidence type="ECO:0000259" key="9">
    <source>
        <dbReference type="PROSITE" id="PS50850"/>
    </source>
</evidence>
<dbReference type="SUPFAM" id="SSF103473">
    <property type="entry name" value="MFS general substrate transporter"/>
    <property type="match status" value="1"/>
</dbReference>
<dbReference type="Gene3D" id="1.20.1250.20">
    <property type="entry name" value="MFS general substrate transporter like domains"/>
    <property type="match status" value="1"/>
</dbReference>
<evidence type="ECO:0000256" key="8">
    <source>
        <dbReference type="SAM" id="Phobius"/>
    </source>
</evidence>
<feature type="transmembrane region" description="Helical" evidence="8">
    <location>
        <begin position="355"/>
        <end position="371"/>
    </location>
</feature>
<evidence type="ECO:0000256" key="1">
    <source>
        <dbReference type="ARBA" id="ARBA00004651"/>
    </source>
</evidence>
<protein>
    <submittedName>
        <fullName evidence="10">MFS transporter</fullName>
    </submittedName>
</protein>
<evidence type="ECO:0000256" key="5">
    <source>
        <dbReference type="ARBA" id="ARBA00022692"/>
    </source>
</evidence>
<comment type="similarity">
    <text evidence="2">Belongs to the major facilitator superfamily. EmrB family.</text>
</comment>
<feature type="transmembrane region" description="Helical" evidence="8">
    <location>
        <begin position="163"/>
        <end position="185"/>
    </location>
</feature>
<keyword evidence="5 8" id="KW-0812">Transmembrane</keyword>
<feature type="domain" description="Major facilitator superfamily (MFS) profile" evidence="9">
    <location>
        <begin position="11"/>
        <end position="464"/>
    </location>
</feature>
<reference evidence="11" key="1">
    <citation type="journal article" date="2020" name="bioRxiv">
        <title>A rank-normalized archaeal taxonomy based on genome phylogeny resolves widespread incomplete and uneven classifications.</title>
        <authorList>
            <person name="Rinke C."/>
            <person name="Chuvochina M."/>
            <person name="Mussig A.J."/>
            <person name="Chaumeil P.-A."/>
            <person name="Waite D.W."/>
            <person name="Whitman W.B."/>
            <person name="Parks D.H."/>
            <person name="Hugenholtz P."/>
        </authorList>
    </citation>
    <scope>NUCLEOTIDE SEQUENCE [LARGE SCALE GENOMIC DNA]</scope>
</reference>
<evidence type="ECO:0000313" key="10">
    <source>
        <dbReference type="EMBL" id="HII84652.1"/>
    </source>
</evidence>
<dbReference type="InterPro" id="IPR004638">
    <property type="entry name" value="EmrB-like"/>
</dbReference>
<feature type="transmembrane region" description="Helical" evidence="8">
    <location>
        <begin position="436"/>
        <end position="460"/>
    </location>
</feature>
<dbReference type="GO" id="GO:0022857">
    <property type="term" value="F:transmembrane transporter activity"/>
    <property type="evidence" value="ECO:0007669"/>
    <property type="project" value="InterPro"/>
</dbReference>
<dbReference type="PANTHER" id="PTHR42718:SF9">
    <property type="entry name" value="MAJOR FACILITATOR SUPERFAMILY MULTIDRUG TRANSPORTER MFSC"/>
    <property type="match status" value="1"/>
</dbReference>
<dbReference type="EMBL" id="DUHE01000207">
    <property type="protein sequence ID" value="HII84652.1"/>
    <property type="molecule type" value="Genomic_DNA"/>
</dbReference>
<dbReference type="InterPro" id="IPR036259">
    <property type="entry name" value="MFS_trans_sf"/>
</dbReference>
<proteinExistence type="inferred from homology"/>
<dbReference type="PRINTS" id="PR01036">
    <property type="entry name" value="TCRTETB"/>
</dbReference>
<evidence type="ECO:0000313" key="11">
    <source>
        <dbReference type="Proteomes" id="UP000586031"/>
    </source>
</evidence>
<keyword evidence="3" id="KW-0813">Transport</keyword>
<comment type="caution">
    <text evidence="10">The sequence shown here is derived from an EMBL/GenBank/DDBJ whole genome shotgun (WGS) entry which is preliminary data.</text>
</comment>
<feature type="transmembrane region" description="Helical" evidence="8">
    <location>
        <begin position="264"/>
        <end position="287"/>
    </location>
</feature>
<dbReference type="Gene3D" id="1.20.1720.10">
    <property type="entry name" value="Multidrug resistance protein D"/>
    <property type="match status" value="1"/>
</dbReference>
<dbReference type="NCBIfam" id="TIGR00711">
    <property type="entry name" value="efflux_EmrB"/>
    <property type="match status" value="1"/>
</dbReference>
<dbReference type="InterPro" id="IPR011701">
    <property type="entry name" value="MFS"/>
</dbReference>
<evidence type="ECO:0000256" key="4">
    <source>
        <dbReference type="ARBA" id="ARBA00022475"/>
    </source>
</evidence>
<feature type="transmembrane region" description="Helical" evidence="8">
    <location>
        <begin position="197"/>
        <end position="218"/>
    </location>
</feature>
<dbReference type="GO" id="GO:0005886">
    <property type="term" value="C:plasma membrane"/>
    <property type="evidence" value="ECO:0007669"/>
    <property type="project" value="UniProtKB-SubCell"/>
</dbReference>
<dbReference type="PANTHER" id="PTHR42718">
    <property type="entry name" value="MAJOR FACILITATOR SUPERFAMILY MULTIDRUG TRANSPORTER MFSC"/>
    <property type="match status" value="1"/>
</dbReference>
<evidence type="ECO:0000256" key="3">
    <source>
        <dbReference type="ARBA" id="ARBA00022448"/>
    </source>
</evidence>
<dbReference type="AlphaFoldDB" id="A0A7J4TM88"/>
<keyword evidence="6 8" id="KW-1133">Transmembrane helix</keyword>
<accession>A0A7J4TM88</accession>
<evidence type="ECO:0000256" key="6">
    <source>
        <dbReference type="ARBA" id="ARBA00022989"/>
    </source>
</evidence>
<feature type="transmembrane region" description="Helical" evidence="8">
    <location>
        <begin position="77"/>
        <end position="96"/>
    </location>
</feature>
<sequence>MYKFLAKKWQILIAVALGTVVVPINAGLVNVSLPSITEFFQVTVATSEWILTAYLIFLLSLVLFFGRVGDSKGHEKLYMVGLAFFLFSSVLCSLSPSISFLIIFRALQGIAAAMMISVSMGIVKKSFPAPELGRALGIYAVAIAAGLALGPAIGGLIDYIGGWRTVFLVNIPLCLFSFLLCFFILDRSTGESVKWDVTGTFLQFVCIFMTVYVLNHIQKSGTDILAIILSLFALLSLFLFVWNEKNVEEPLLNLTLFKQIKFSAFNIALFLNYLCMYMVFFIMPFYLQKVLHLNANITGMVLTAAPIIMMFLAPLSGSLSDKLGSRYLAFTGSVISAFALFSMTQLTIFSSFWDVIWRFGILGVGAAFFQSPNNRAIMANAPDEKTGMVSSIIVTMRNLGMVFAVNIAGLLLYTTITPSTLQSPVLFNLAAYDFTIGMHRVVILGGFISVIMAILSLAGLKKEKLDLDYIKDKVDDWVGE</sequence>
<dbReference type="Proteomes" id="UP000586031">
    <property type="component" value="Unassembled WGS sequence"/>
</dbReference>
<evidence type="ECO:0000256" key="7">
    <source>
        <dbReference type="ARBA" id="ARBA00023136"/>
    </source>
</evidence>
<feature type="transmembrane region" description="Helical" evidence="8">
    <location>
        <begin position="327"/>
        <end position="349"/>
    </location>
</feature>
<dbReference type="Pfam" id="PF07690">
    <property type="entry name" value="MFS_1"/>
    <property type="match status" value="1"/>
</dbReference>
<feature type="transmembrane region" description="Helical" evidence="8">
    <location>
        <begin position="12"/>
        <end position="33"/>
    </location>
</feature>
<keyword evidence="4" id="KW-1003">Cell membrane</keyword>
<organism evidence="10 11">
    <name type="scientific">Methanobacterium subterraneum</name>
    <dbReference type="NCBI Taxonomy" id="59277"/>
    <lineage>
        <taxon>Archaea</taxon>
        <taxon>Methanobacteriati</taxon>
        <taxon>Methanobacteriota</taxon>
        <taxon>Methanomada group</taxon>
        <taxon>Methanobacteria</taxon>
        <taxon>Methanobacteriales</taxon>
        <taxon>Methanobacteriaceae</taxon>
        <taxon>Methanobacterium</taxon>
    </lineage>
</organism>
<feature type="transmembrane region" description="Helical" evidence="8">
    <location>
        <begin position="39"/>
        <end position="65"/>
    </location>
</feature>
<dbReference type="InterPro" id="IPR020846">
    <property type="entry name" value="MFS_dom"/>
</dbReference>
<dbReference type="CDD" id="cd17321">
    <property type="entry name" value="MFS_MMR_MDR_like"/>
    <property type="match status" value="1"/>
</dbReference>
<feature type="transmembrane region" description="Helical" evidence="8">
    <location>
        <begin position="102"/>
        <end position="123"/>
    </location>
</feature>
<gene>
    <name evidence="10" type="ORF">HA271_07430</name>
</gene>
<comment type="subcellular location">
    <subcellularLocation>
        <location evidence="1">Cell membrane</location>
        <topology evidence="1">Multi-pass membrane protein</topology>
    </subcellularLocation>
</comment>
<name>A0A7J4TM88_9EURY</name>
<dbReference type="PROSITE" id="PS50850">
    <property type="entry name" value="MFS"/>
    <property type="match status" value="1"/>
</dbReference>
<feature type="transmembrane region" description="Helical" evidence="8">
    <location>
        <begin position="135"/>
        <end position="157"/>
    </location>
</feature>